<name>A0ABY8CHL8_9ARCH</name>
<gene>
    <name evidence="1" type="ORF">SVXNc_0144</name>
</gene>
<dbReference type="EMBL" id="CP104395">
    <property type="protein sequence ID" value="WEL19176.1"/>
    <property type="molecule type" value="Genomic_DNA"/>
</dbReference>
<protein>
    <submittedName>
        <fullName evidence="1">Uncharacterized protein</fullName>
    </submittedName>
</protein>
<organism evidence="1 2">
    <name type="scientific">Candidatus Nanohalococcus occultus</name>
    <dbReference type="NCBI Taxonomy" id="2978047"/>
    <lineage>
        <taxon>Archaea</taxon>
        <taxon>Candidatus Nanohalarchaeota</taxon>
        <taxon>Candidatus Nanohalarchaeota incertae sedis</taxon>
        <taxon>Candidatus Nanohalococcus</taxon>
    </lineage>
</organism>
<sequence length="181" mass="21034">MSVSIRPTERELQEARRIVENTWKSFEYGIELEDPEIFLTWQSSDRASSLISAHEEIMIALDPDKAFEDELRESVLLGVLEKEFRDKAPYSEIDFDWQEIAKMSYVRKRQLELTGEELPEHKLTADWKLIRRAIDTEDEISEELYNNAGTVAAEIAKLTDSEEILEFTKSDVLSLGDEIFE</sequence>
<proteinExistence type="predicted"/>
<dbReference type="RefSeq" id="WP_347722048.1">
    <property type="nucleotide sequence ID" value="NZ_CP104395.1"/>
</dbReference>
<keyword evidence="2" id="KW-1185">Reference proteome</keyword>
<evidence type="ECO:0000313" key="2">
    <source>
        <dbReference type="Proteomes" id="UP001218034"/>
    </source>
</evidence>
<reference evidence="1 2" key="1">
    <citation type="submission" date="2022-09" db="EMBL/GenBank/DDBJ databases">
        <title>Xylan utilization by haloarchaea-nanohaloarchaea associations.</title>
        <authorList>
            <person name="Yakimov M."/>
        </authorList>
    </citation>
    <scope>NUCLEOTIDE SEQUENCE [LARGE SCALE GENOMIC DNA]</scope>
    <source>
        <strain evidence="1 2">SVXNc</strain>
    </source>
</reference>
<dbReference type="GeneID" id="90589579"/>
<dbReference type="Proteomes" id="UP001218034">
    <property type="component" value="Chromosome"/>
</dbReference>
<evidence type="ECO:0000313" key="1">
    <source>
        <dbReference type="EMBL" id="WEL19176.1"/>
    </source>
</evidence>
<accession>A0ABY8CHL8</accession>